<keyword evidence="2" id="KW-1185">Reference proteome</keyword>
<dbReference type="Proteomes" id="UP001600165">
    <property type="component" value="Unassembled WGS sequence"/>
</dbReference>
<proteinExistence type="predicted"/>
<dbReference type="EMBL" id="JBHZOL010000001">
    <property type="protein sequence ID" value="MFE4104665.1"/>
    <property type="molecule type" value="Genomic_DNA"/>
</dbReference>
<comment type="caution">
    <text evidence="1">The sequence shown here is derived from an EMBL/GenBank/DDBJ whole genome shotgun (WGS) entry which is preliminary data.</text>
</comment>
<gene>
    <name evidence="1" type="ORF">ACFVKH_00150</name>
</gene>
<accession>A0ABW6IAG5</accession>
<evidence type="ECO:0000313" key="1">
    <source>
        <dbReference type="EMBL" id="MFE4104665.1"/>
    </source>
</evidence>
<sequence length="166" mass="18582">MLADKRQLRINQAALFLLSVALVLVGRRITLWPIMTWPVYSHYSQGFPDPTVDAVSLRLITTTGETYTLAPADLFGAGRTDVAKRAIAYAFDDTAPEQRDANRAYLSQLVSYLKPDIEISVIQGYRTYWQVEPLSVPPLVYDTPTQVVRLGSFRIADYTASKPGQQ</sequence>
<protein>
    <submittedName>
        <fullName evidence="1">Uncharacterized protein</fullName>
    </submittedName>
</protein>
<organism evidence="1 2">
    <name type="scientific">Almyronema epifaneia S1</name>
    <dbReference type="NCBI Taxonomy" id="2991925"/>
    <lineage>
        <taxon>Bacteria</taxon>
        <taxon>Bacillati</taxon>
        <taxon>Cyanobacteriota</taxon>
        <taxon>Cyanophyceae</taxon>
        <taxon>Nodosilineales</taxon>
        <taxon>Nodosilineaceae</taxon>
        <taxon>Almyronema</taxon>
        <taxon>Almyronema epifaneia</taxon>
    </lineage>
</organism>
<name>A0ABW6IAG5_9CYAN</name>
<reference evidence="1 2" key="1">
    <citation type="submission" date="2024-10" db="EMBL/GenBank/DDBJ databases">
        <authorList>
            <person name="Ratan Roy A."/>
            <person name="Morales Sandoval P.H."/>
            <person name="De Los Santos Villalobos S."/>
            <person name="Chakraborty S."/>
            <person name="Mukherjee J."/>
        </authorList>
    </citation>
    <scope>NUCLEOTIDE SEQUENCE [LARGE SCALE GENOMIC DNA]</scope>
    <source>
        <strain evidence="1 2">S1</strain>
    </source>
</reference>
<evidence type="ECO:0000313" key="2">
    <source>
        <dbReference type="Proteomes" id="UP001600165"/>
    </source>
</evidence>
<dbReference type="RefSeq" id="WP_377960159.1">
    <property type="nucleotide sequence ID" value="NZ_JBHZOL010000001.1"/>
</dbReference>